<feature type="transmembrane region" description="Helical" evidence="14">
    <location>
        <begin position="423"/>
        <end position="445"/>
    </location>
</feature>
<proteinExistence type="inferred from homology"/>
<organism evidence="15 16">
    <name type="scientific">Cafeteria roenbergensis</name>
    <name type="common">Marine flagellate</name>
    <dbReference type="NCBI Taxonomy" id="33653"/>
    <lineage>
        <taxon>Eukaryota</taxon>
        <taxon>Sar</taxon>
        <taxon>Stramenopiles</taxon>
        <taxon>Bigyra</taxon>
        <taxon>Opalozoa</taxon>
        <taxon>Bicosoecida</taxon>
        <taxon>Cafeteriaceae</taxon>
        <taxon>Cafeteria</taxon>
    </lineage>
</organism>
<dbReference type="GO" id="GO:0005886">
    <property type="term" value="C:plasma membrane"/>
    <property type="evidence" value="ECO:0007669"/>
    <property type="project" value="UniProtKB-SubCell"/>
</dbReference>
<evidence type="ECO:0000256" key="2">
    <source>
        <dbReference type="ARBA" id="ARBA00006434"/>
    </source>
</evidence>
<dbReference type="Gene3D" id="1.20.1730.10">
    <property type="entry name" value="Sodium/glucose cotransporter"/>
    <property type="match status" value="1"/>
</dbReference>
<feature type="transmembrane region" description="Helical" evidence="14">
    <location>
        <begin position="479"/>
        <end position="499"/>
    </location>
</feature>
<feature type="transmembrane region" description="Helical" evidence="14">
    <location>
        <begin position="451"/>
        <end position="472"/>
    </location>
</feature>
<dbReference type="InterPro" id="IPR050277">
    <property type="entry name" value="Sodium:Solute_Symporter"/>
</dbReference>
<evidence type="ECO:0000256" key="8">
    <source>
        <dbReference type="ARBA" id="ARBA00023053"/>
    </source>
</evidence>
<comment type="subcellular location">
    <subcellularLocation>
        <location evidence="1">Cell membrane</location>
        <topology evidence="1">Multi-pass membrane protein</topology>
    </subcellularLocation>
</comment>
<feature type="transmembrane region" description="Helical" evidence="14">
    <location>
        <begin position="344"/>
        <end position="363"/>
    </location>
</feature>
<evidence type="ECO:0000256" key="13">
    <source>
        <dbReference type="SAM" id="MobiDB-lite"/>
    </source>
</evidence>
<feature type="transmembrane region" description="Helical" evidence="14">
    <location>
        <begin position="64"/>
        <end position="83"/>
    </location>
</feature>
<comment type="similarity">
    <text evidence="2 12">Belongs to the sodium:solute symporter (SSF) (TC 2.A.21) family.</text>
</comment>
<sequence>MPGNDIVVGTDAIVVFCVYLVILIGLGWVGNCQKNASKAESAGKSEAADDMDEHFLAGRSLPPVVLLLTMFASVFSGYTVVGVPSDAFKLGYMALFWVTGTSAVQIGFVLFAPPIQALAFKHRFLSPADFVRFRFAYKPLTLLVSACTLIPTMIYALAQFRAMGSTVGGLTNNALHPVASAGSLAVVMLIYEYLGGMRSVAYADSMQGGLILIAFVFMVAIAHNELGGLEGTVSEVIARAPAFTKIPSAENQVYYVSFSLIFAFTFPFYPHLIQRAYAAKNTKQVAATTAIMGFMPLFVSFASLMLGMIGVARYFDSSDAAAQKAAADGTFALVAGDIMQTGPFGYWVVVMLLCGALAALMSTTDSLLMSMSSSFVNDVIKPFWYPEKTVGCCSTVLCCTQTEGKACMPCCNSGVSLPRTADFYVKSGNIVTLIVCAVNVGLVALDIDLATLFAFQSNILINAAPVYILGILYKDTHPVAAFIGCTVGVVIMAICLLSGNGKLGGWHAGMVASWFNLVIIYGLSYLWREGLMAAEAPEDIRDSSQKDQGSAGQGRGSVVGGGGAIVDAATKHTERPGASVPAGAVLSEEEVETIRRKESTFQRTWGQVLHARFQEPYDAVEGGVFPINRWYVWLSLILNVILCVPFWAGPGSQDWYVGGLTRWAFVAMVFSCILSCNIAICAWFFWPNVNEEVKKAKMERDIAEAKAKMARDASAGVELTGAGAASPAASPTAASAGVAELQSSSAQA</sequence>
<evidence type="ECO:0000313" key="16">
    <source>
        <dbReference type="Proteomes" id="UP000325113"/>
    </source>
</evidence>
<keyword evidence="3" id="KW-0813">Transport</keyword>
<keyword evidence="10 14" id="KW-0472">Membrane</keyword>
<evidence type="ECO:0000256" key="4">
    <source>
        <dbReference type="ARBA" id="ARBA00022475"/>
    </source>
</evidence>
<evidence type="ECO:0000256" key="10">
    <source>
        <dbReference type="ARBA" id="ARBA00023136"/>
    </source>
</evidence>
<keyword evidence="8" id="KW-0915">Sodium</keyword>
<dbReference type="GO" id="GO:0015293">
    <property type="term" value="F:symporter activity"/>
    <property type="evidence" value="ECO:0007669"/>
    <property type="project" value="UniProtKB-KW"/>
</dbReference>
<reference evidence="15 16" key="1">
    <citation type="submission" date="2019-07" db="EMBL/GenBank/DDBJ databases">
        <title>Genomes of Cafeteria roenbergensis.</title>
        <authorList>
            <person name="Fischer M.G."/>
            <person name="Hackl T."/>
            <person name="Roman M."/>
        </authorList>
    </citation>
    <scope>NUCLEOTIDE SEQUENCE [LARGE SCALE GENOMIC DNA]</scope>
    <source>
        <strain evidence="15 16">Cflag</strain>
    </source>
</reference>
<evidence type="ECO:0000313" key="15">
    <source>
        <dbReference type="EMBL" id="KAA0149387.1"/>
    </source>
</evidence>
<comment type="caution">
    <text evidence="15">The sequence shown here is derived from an EMBL/GenBank/DDBJ whole genome shotgun (WGS) entry which is preliminary data.</text>
</comment>
<gene>
    <name evidence="15" type="ORF">FNF31_07225</name>
</gene>
<keyword evidence="6" id="KW-0769">Symport</keyword>
<evidence type="ECO:0000256" key="12">
    <source>
        <dbReference type="RuleBase" id="RU362091"/>
    </source>
</evidence>
<dbReference type="PROSITE" id="PS50283">
    <property type="entry name" value="NA_SOLUT_SYMP_3"/>
    <property type="match status" value="1"/>
</dbReference>
<dbReference type="PANTHER" id="PTHR48086">
    <property type="entry name" value="SODIUM/PROLINE SYMPORTER-RELATED"/>
    <property type="match status" value="1"/>
</dbReference>
<dbReference type="InterPro" id="IPR001734">
    <property type="entry name" value="Na/solute_symporter"/>
</dbReference>
<evidence type="ECO:0000256" key="1">
    <source>
        <dbReference type="ARBA" id="ARBA00004651"/>
    </source>
</evidence>
<dbReference type="AlphaFoldDB" id="A0A5A8C9P2"/>
<evidence type="ECO:0000256" key="5">
    <source>
        <dbReference type="ARBA" id="ARBA00022692"/>
    </source>
</evidence>
<feature type="transmembrane region" description="Helical" evidence="14">
    <location>
        <begin position="660"/>
        <end position="686"/>
    </location>
</feature>
<dbReference type="InterPro" id="IPR038377">
    <property type="entry name" value="Na/Glc_symporter_sf"/>
</dbReference>
<feature type="region of interest" description="Disordered" evidence="13">
    <location>
        <begin position="539"/>
        <end position="560"/>
    </location>
</feature>
<protein>
    <submittedName>
        <fullName evidence="15">Uncharacterized protein</fullName>
    </submittedName>
</protein>
<feature type="transmembrane region" description="Helical" evidence="14">
    <location>
        <begin position="206"/>
        <end position="223"/>
    </location>
</feature>
<evidence type="ECO:0000256" key="9">
    <source>
        <dbReference type="ARBA" id="ARBA00023065"/>
    </source>
</evidence>
<keyword evidence="9" id="KW-0406">Ion transport</keyword>
<dbReference type="Proteomes" id="UP000325113">
    <property type="component" value="Unassembled WGS sequence"/>
</dbReference>
<accession>A0A5A8C9P2</accession>
<evidence type="ECO:0000256" key="11">
    <source>
        <dbReference type="ARBA" id="ARBA00023201"/>
    </source>
</evidence>
<evidence type="ECO:0000256" key="3">
    <source>
        <dbReference type="ARBA" id="ARBA00022448"/>
    </source>
</evidence>
<feature type="transmembrane region" description="Helical" evidence="14">
    <location>
        <begin position="174"/>
        <end position="194"/>
    </location>
</feature>
<feature type="transmembrane region" description="Helical" evidence="14">
    <location>
        <begin position="285"/>
        <end position="309"/>
    </location>
</feature>
<keyword evidence="5 14" id="KW-0812">Transmembrane</keyword>
<keyword evidence="4" id="KW-1003">Cell membrane</keyword>
<feature type="transmembrane region" description="Helical" evidence="14">
    <location>
        <begin position="253"/>
        <end position="273"/>
    </location>
</feature>
<feature type="transmembrane region" description="Helical" evidence="14">
    <location>
        <begin position="630"/>
        <end position="648"/>
    </location>
</feature>
<dbReference type="PANTHER" id="PTHR48086:SF3">
    <property type="entry name" value="SODIUM_PROLINE SYMPORTER"/>
    <property type="match status" value="1"/>
</dbReference>
<dbReference type="GO" id="GO:0006814">
    <property type="term" value="P:sodium ion transport"/>
    <property type="evidence" value="ECO:0007669"/>
    <property type="project" value="UniProtKB-KW"/>
</dbReference>
<evidence type="ECO:0000256" key="7">
    <source>
        <dbReference type="ARBA" id="ARBA00022989"/>
    </source>
</evidence>
<name>A0A5A8C9P2_CAFRO</name>
<evidence type="ECO:0000256" key="6">
    <source>
        <dbReference type="ARBA" id="ARBA00022847"/>
    </source>
</evidence>
<dbReference type="Pfam" id="PF00474">
    <property type="entry name" value="SSF"/>
    <property type="match status" value="1"/>
</dbReference>
<keyword evidence="11" id="KW-0739">Sodium transport</keyword>
<feature type="transmembrane region" description="Helical" evidence="14">
    <location>
        <begin position="140"/>
        <end position="162"/>
    </location>
</feature>
<keyword evidence="7 14" id="KW-1133">Transmembrane helix</keyword>
<dbReference type="CDD" id="cd10322">
    <property type="entry name" value="SLC5sbd"/>
    <property type="match status" value="1"/>
</dbReference>
<feature type="transmembrane region" description="Helical" evidence="14">
    <location>
        <begin position="6"/>
        <end position="29"/>
    </location>
</feature>
<evidence type="ECO:0000256" key="14">
    <source>
        <dbReference type="SAM" id="Phobius"/>
    </source>
</evidence>
<feature type="transmembrane region" description="Helical" evidence="14">
    <location>
        <begin position="505"/>
        <end position="527"/>
    </location>
</feature>
<feature type="compositionally biased region" description="Gly residues" evidence="13">
    <location>
        <begin position="551"/>
        <end position="560"/>
    </location>
</feature>
<dbReference type="EMBL" id="VLTM01000136">
    <property type="protein sequence ID" value="KAA0149387.1"/>
    <property type="molecule type" value="Genomic_DNA"/>
</dbReference>
<feature type="transmembrane region" description="Helical" evidence="14">
    <location>
        <begin position="95"/>
        <end position="119"/>
    </location>
</feature>